<proteinExistence type="predicted"/>
<dbReference type="Proteomes" id="UP001341840">
    <property type="component" value="Unassembled WGS sequence"/>
</dbReference>
<evidence type="ECO:0000313" key="2">
    <source>
        <dbReference type="EMBL" id="MED6175065.1"/>
    </source>
</evidence>
<evidence type="ECO:0000313" key="3">
    <source>
        <dbReference type="Proteomes" id="UP001341840"/>
    </source>
</evidence>
<accession>A0ABU6VN84</accession>
<keyword evidence="3" id="KW-1185">Reference proteome</keyword>
<feature type="compositionally biased region" description="Basic and acidic residues" evidence="1">
    <location>
        <begin position="10"/>
        <end position="23"/>
    </location>
</feature>
<evidence type="ECO:0000256" key="1">
    <source>
        <dbReference type="SAM" id="MobiDB-lite"/>
    </source>
</evidence>
<reference evidence="2 3" key="1">
    <citation type="journal article" date="2023" name="Plants (Basel)">
        <title>Bridging the Gap: Combining Genomics and Transcriptomics Approaches to Understand Stylosanthes scabra, an Orphan Legume from the Brazilian Caatinga.</title>
        <authorList>
            <person name="Ferreira-Neto J.R.C."/>
            <person name="da Silva M.D."/>
            <person name="Binneck E."/>
            <person name="de Melo N.F."/>
            <person name="da Silva R.H."/>
            <person name="de Melo A.L.T.M."/>
            <person name="Pandolfi V."/>
            <person name="Bustamante F.O."/>
            <person name="Brasileiro-Vidal A.C."/>
            <person name="Benko-Iseppon A.M."/>
        </authorList>
    </citation>
    <scope>NUCLEOTIDE SEQUENCE [LARGE SCALE GENOMIC DNA]</scope>
    <source>
        <tissue evidence="2">Leaves</tissue>
    </source>
</reference>
<sequence>MVGDSGLSRKTKDEADGVVKKKEKELQEKEKVEVSETLIKDLMSEVEALKAELDKVKGLNIELESKNKKLGDDLAAVEAKILAVGTSGKCSG</sequence>
<gene>
    <name evidence="2" type="ORF">PIB30_074978</name>
</gene>
<name>A0ABU6VN84_9FABA</name>
<dbReference type="EMBL" id="JASCZI010151979">
    <property type="protein sequence ID" value="MED6175065.1"/>
    <property type="molecule type" value="Genomic_DNA"/>
</dbReference>
<protein>
    <submittedName>
        <fullName evidence="2">Uncharacterized protein</fullName>
    </submittedName>
</protein>
<feature type="region of interest" description="Disordered" evidence="1">
    <location>
        <begin position="1"/>
        <end position="23"/>
    </location>
</feature>
<organism evidence="2 3">
    <name type="scientific">Stylosanthes scabra</name>
    <dbReference type="NCBI Taxonomy" id="79078"/>
    <lineage>
        <taxon>Eukaryota</taxon>
        <taxon>Viridiplantae</taxon>
        <taxon>Streptophyta</taxon>
        <taxon>Embryophyta</taxon>
        <taxon>Tracheophyta</taxon>
        <taxon>Spermatophyta</taxon>
        <taxon>Magnoliopsida</taxon>
        <taxon>eudicotyledons</taxon>
        <taxon>Gunneridae</taxon>
        <taxon>Pentapetalae</taxon>
        <taxon>rosids</taxon>
        <taxon>fabids</taxon>
        <taxon>Fabales</taxon>
        <taxon>Fabaceae</taxon>
        <taxon>Papilionoideae</taxon>
        <taxon>50 kb inversion clade</taxon>
        <taxon>dalbergioids sensu lato</taxon>
        <taxon>Dalbergieae</taxon>
        <taxon>Pterocarpus clade</taxon>
        <taxon>Stylosanthes</taxon>
    </lineage>
</organism>
<comment type="caution">
    <text evidence="2">The sequence shown here is derived from an EMBL/GenBank/DDBJ whole genome shotgun (WGS) entry which is preliminary data.</text>
</comment>